<dbReference type="RefSeq" id="WP_209878205.1">
    <property type="nucleotide sequence ID" value="NZ_JAGGLV010000024.1"/>
</dbReference>
<dbReference type="EMBL" id="JAGGLV010000024">
    <property type="protein sequence ID" value="MBP2115243.1"/>
    <property type="molecule type" value="Genomic_DNA"/>
</dbReference>
<gene>
    <name evidence="1" type="ORF">J2Z70_005429</name>
</gene>
<comment type="caution">
    <text evidence="1">The sequence shown here is derived from an EMBL/GenBank/DDBJ whole genome shotgun (WGS) entry which is preliminary data.</text>
</comment>
<sequence>MYLELKDKSGKVYRSFINDSQKSVIVINDTEYEVSEITQYQDNSDTLSAAQIAELDADPEIAKMIQESKQDIIHGSMISSKQMIEMIRNGEL</sequence>
<accession>A0ABS4NYU4</accession>
<evidence type="ECO:0000313" key="2">
    <source>
        <dbReference type="Proteomes" id="UP000773462"/>
    </source>
</evidence>
<reference evidence="1 2" key="1">
    <citation type="submission" date="2021-03" db="EMBL/GenBank/DDBJ databases">
        <title>Genomic Encyclopedia of Type Strains, Phase IV (KMG-IV): sequencing the most valuable type-strain genomes for metagenomic binning, comparative biology and taxonomic classification.</title>
        <authorList>
            <person name="Goeker M."/>
        </authorList>
    </citation>
    <scope>NUCLEOTIDE SEQUENCE [LARGE SCALE GENOMIC DNA]</scope>
    <source>
        <strain evidence="1 2">DSM 101953</strain>
    </source>
</reference>
<evidence type="ECO:0000313" key="1">
    <source>
        <dbReference type="EMBL" id="MBP2115243.1"/>
    </source>
</evidence>
<evidence type="ECO:0008006" key="3">
    <source>
        <dbReference type="Google" id="ProtNLM"/>
    </source>
</evidence>
<name>A0ABS4NYU4_9BACL</name>
<organism evidence="1 2">
    <name type="scientific">Paenibacillus silagei</name>
    <dbReference type="NCBI Taxonomy" id="1670801"/>
    <lineage>
        <taxon>Bacteria</taxon>
        <taxon>Bacillati</taxon>
        <taxon>Bacillota</taxon>
        <taxon>Bacilli</taxon>
        <taxon>Bacillales</taxon>
        <taxon>Paenibacillaceae</taxon>
        <taxon>Paenibacillus</taxon>
    </lineage>
</organism>
<proteinExistence type="predicted"/>
<keyword evidence="2" id="KW-1185">Reference proteome</keyword>
<dbReference type="Proteomes" id="UP000773462">
    <property type="component" value="Unassembled WGS sequence"/>
</dbReference>
<protein>
    <recommendedName>
        <fullName evidence="3">FMN-binding protein</fullName>
    </recommendedName>
</protein>